<evidence type="ECO:0000313" key="2">
    <source>
        <dbReference type="Proteomes" id="UP000242715"/>
    </source>
</evidence>
<keyword evidence="2" id="KW-1185">Reference proteome</keyword>
<organism evidence="1 2">
    <name type="scientific">Trifolium subterraneum</name>
    <name type="common">Subterranean clover</name>
    <dbReference type="NCBI Taxonomy" id="3900"/>
    <lineage>
        <taxon>Eukaryota</taxon>
        <taxon>Viridiplantae</taxon>
        <taxon>Streptophyta</taxon>
        <taxon>Embryophyta</taxon>
        <taxon>Tracheophyta</taxon>
        <taxon>Spermatophyta</taxon>
        <taxon>Magnoliopsida</taxon>
        <taxon>eudicotyledons</taxon>
        <taxon>Gunneridae</taxon>
        <taxon>Pentapetalae</taxon>
        <taxon>rosids</taxon>
        <taxon>fabids</taxon>
        <taxon>Fabales</taxon>
        <taxon>Fabaceae</taxon>
        <taxon>Papilionoideae</taxon>
        <taxon>50 kb inversion clade</taxon>
        <taxon>NPAAA clade</taxon>
        <taxon>Hologalegina</taxon>
        <taxon>IRL clade</taxon>
        <taxon>Trifolieae</taxon>
        <taxon>Trifolium</taxon>
    </lineage>
</organism>
<sequence>MSLTDTLYHIVATVSIIFDCNSCNAFKNIDLVGTRCGDNTTPIAISRKLKCLAGIGVRAS</sequence>
<dbReference type="EMBL" id="DF973501">
    <property type="protein sequence ID" value="GAU32678.1"/>
    <property type="molecule type" value="Genomic_DNA"/>
</dbReference>
<proteinExistence type="predicted"/>
<protein>
    <submittedName>
        <fullName evidence="1">Uncharacterized protein</fullName>
    </submittedName>
</protein>
<name>A0A2Z6MKB1_TRISU</name>
<gene>
    <name evidence="1" type="ORF">TSUD_218550</name>
</gene>
<evidence type="ECO:0000313" key="1">
    <source>
        <dbReference type="EMBL" id="GAU32678.1"/>
    </source>
</evidence>
<dbReference type="AlphaFoldDB" id="A0A2Z6MKB1"/>
<dbReference type="Proteomes" id="UP000242715">
    <property type="component" value="Unassembled WGS sequence"/>
</dbReference>
<reference evidence="2" key="1">
    <citation type="journal article" date="2017" name="Front. Plant Sci.">
        <title>Climate Clever Clovers: New Paradigm to Reduce the Environmental Footprint of Ruminants by Breeding Low Methanogenic Forages Utilizing Haplotype Variation.</title>
        <authorList>
            <person name="Kaur P."/>
            <person name="Appels R."/>
            <person name="Bayer P.E."/>
            <person name="Keeble-Gagnere G."/>
            <person name="Wang J."/>
            <person name="Hirakawa H."/>
            <person name="Shirasawa K."/>
            <person name="Vercoe P."/>
            <person name="Stefanova K."/>
            <person name="Durmic Z."/>
            <person name="Nichols P."/>
            <person name="Revell C."/>
            <person name="Isobe S.N."/>
            <person name="Edwards D."/>
            <person name="Erskine W."/>
        </authorList>
    </citation>
    <scope>NUCLEOTIDE SEQUENCE [LARGE SCALE GENOMIC DNA]</scope>
    <source>
        <strain evidence="2">cv. Daliak</strain>
    </source>
</reference>
<accession>A0A2Z6MKB1</accession>